<dbReference type="EMBL" id="SMAO01000001">
    <property type="protein sequence ID" value="TCT23718.1"/>
    <property type="molecule type" value="Genomic_DNA"/>
</dbReference>
<evidence type="ECO:0000313" key="1">
    <source>
        <dbReference type="EMBL" id="TCT23718.1"/>
    </source>
</evidence>
<reference evidence="1 2" key="1">
    <citation type="submission" date="2019-03" db="EMBL/GenBank/DDBJ databases">
        <title>Genomic Encyclopedia of Type Strains, Phase IV (KMG-IV): sequencing the most valuable type-strain genomes for metagenomic binning, comparative biology and taxonomic classification.</title>
        <authorList>
            <person name="Goeker M."/>
        </authorList>
    </citation>
    <scope>NUCLEOTIDE SEQUENCE [LARGE SCALE GENOMIC DNA]</scope>
    <source>
        <strain evidence="1 2">DSM 13587</strain>
    </source>
</reference>
<dbReference type="OrthoDB" id="5609210at2"/>
<accession>A0A4R3N3K2</accession>
<dbReference type="AlphaFoldDB" id="A0A4R3N3K2"/>
<keyword evidence="2" id="KW-1185">Reference proteome</keyword>
<gene>
    <name evidence="1" type="ORF">EDC35_10129</name>
</gene>
<name>A0A4R3N3K2_9GAMM</name>
<dbReference type="RefSeq" id="WP_132974828.1">
    <property type="nucleotide sequence ID" value="NZ_SMAO01000001.1"/>
</dbReference>
<comment type="caution">
    <text evidence="1">The sequence shown here is derived from an EMBL/GenBank/DDBJ whole genome shotgun (WGS) entry which is preliminary data.</text>
</comment>
<proteinExistence type="predicted"/>
<organism evidence="1 2">
    <name type="scientific">Thiobaca trueperi</name>
    <dbReference type="NCBI Taxonomy" id="127458"/>
    <lineage>
        <taxon>Bacteria</taxon>
        <taxon>Pseudomonadati</taxon>
        <taxon>Pseudomonadota</taxon>
        <taxon>Gammaproteobacteria</taxon>
        <taxon>Chromatiales</taxon>
        <taxon>Chromatiaceae</taxon>
        <taxon>Thiobaca</taxon>
    </lineage>
</organism>
<dbReference type="Proteomes" id="UP000295717">
    <property type="component" value="Unassembled WGS sequence"/>
</dbReference>
<protein>
    <submittedName>
        <fullName evidence="1">Uncharacterized protein</fullName>
    </submittedName>
</protein>
<sequence length="95" mass="11116">MSEKVEDLSVTYTEDGIETTKELDKVILSKGSWTTIIFRYQEWDRAKEAYGPDKYSIRRYQKRNGEYRQQSKFNISSRAQAQGLIDALQGWIGED</sequence>
<evidence type="ECO:0000313" key="2">
    <source>
        <dbReference type="Proteomes" id="UP000295717"/>
    </source>
</evidence>